<evidence type="ECO:0000256" key="3">
    <source>
        <dbReference type="ARBA" id="ARBA00022989"/>
    </source>
</evidence>
<evidence type="ECO:0000313" key="6">
    <source>
        <dbReference type="EMBL" id="OFE13033.1"/>
    </source>
</evidence>
<evidence type="ECO:0000313" key="7">
    <source>
        <dbReference type="Proteomes" id="UP000175669"/>
    </source>
</evidence>
<dbReference type="Gene3D" id="1.10.287.3510">
    <property type="match status" value="1"/>
</dbReference>
<keyword evidence="2 5" id="KW-0812">Transmembrane</keyword>
<dbReference type="EMBL" id="MASR01000001">
    <property type="protein sequence ID" value="OFE13033.1"/>
    <property type="molecule type" value="Genomic_DNA"/>
</dbReference>
<evidence type="ECO:0000256" key="2">
    <source>
        <dbReference type="ARBA" id="ARBA00022692"/>
    </source>
</evidence>
<gene>
    <name evidence="6" type="ORF">PHACT_07685</name>
</gene>
<keyword evidence="3 5" id="KW-1133">Transmembrane helix</keyword>
<dbReference type="RefSeq" id="WP_070116644.1">
    <property type="nucleotide sequence ID" value="NZ_CAXATG010000001.1"/>
</dbReference>
<keyword evidence="7" id="KW-1185">Reference proteome</keyword>
<evidence type="ECO:0000256" key="5">
    <source>
        <dbReference type="SAM" id="Phobius"/>
    </source>
</evidence>
<dbReference type="Proteomes" id="UP000175669">
    <property type="component" value="Unassembled WGS sequence"/>
</dbReference>
<dbReference type="AlphaFoldDB" id="A0A1E8CKV3"/>
<evidence type="ECO:0000256" key="1">
    <source>
        <dbReference type="ARBA" id="ARBA00004141"/>
    </source>
</evidence>
<accession>A0A1E8CKV3</accession>
<feature type="transmembrane region" description="Helical" evidence="5">
    <location>
        <begin position="6"/>
        <end position="25"/>
    </location>
</feature>
<feature type="transmembrane region" description="Helical" evidence="5">
    <location>
        <begin position="62"/>
        <end position="83"/>
    </location>
</feature>
<keyword evidence="4 5" id="KW-0472">Membrane</keyword>
<proteinExistence type="predicted"/>
<feature type="transmembrane region" description="Helical" evidence="5">
    <location>
        <begin position="32"/>
        <end position="50"/>
    </location>
</feature>
<dbReference type="InterPro" id="IPR039428">
    <property type="entry name" value="NUOK/Mnh_C1-like"/>
</dbReference>
<protein>
    <submittedName>
        <fullName evidence="6">NADH:quinone oxidoreductase</fullName>
    </submittedName>
</protein>
<comment type="caution">
    <text evidence="6">The sequence shown here is derived from an EMBL/GenBank/DDBJ whole genome shotgun (WGS) entry which is preliminary data.</text>
</comment>
<reference evidence="7" key="1">
    <citation type="submission" date="2016-07" db="EMBL/GenBank/DDBJ databases">
        <authorList>
            <person name="Florea S."/>
            <person name="Webb J.S."/>
            <person name="Jaromczyk J."/>
            <person name="Schardl C.L."/>
        </authorList>
    </citation>
    <scope>NUCLEOTIDE SEQUENCE [LARGE SCALE GENOMIC DNA]</scope>
    <source>
        <strain evidence="7">KCTC 42131</strain>
    </source>
</reference>
<sequence length="99" mass="10422">MTAIELYLTLGVAVFLLSLHGLMTLHDPIRRLIAVNLMGAATFLVMVSLATRSAVPDPVLHALVVTGLVVAISATAFALRLIIAASQQDRTDSGGKDPE</sequence>
<dbReference type="Pfam" id="PF00420">
    <property type="entry name" value="Oxidored_q2"/>
    <property type="match status" value="1"/>
</dbReference>
<dbReference type="OrthoDB" id="1494613at2"/>
<dbReference type="GO" id="GO:0016020">
    <property type="term" value="C:membrane"/>
    <property type="evidence" value="ECO:0007669"/>
    <property type="project" value="UniProtKB-SubCell"/>
</dbReference>
<comment type="subcellular location">
    <subcellularLocation>
        <location evidence="1">Membrane</location>
        <topology evidence="1">Multi-pass membrane protein</topology>
    </subcellularLocation>
</comment>
<evidence type="ECO:0000256" key="4">
    <source>
        <dbReference type="ARBA" id="ARBA00023136"/>
    </source>
</evidence>
<organism evidence="6 7">
    <name type="scientific">Pseudohongiella acticola</name>
    <dbReference type="NCBI Taxonomy" id="1524254"/>
    <lineage>
        <taxon>Bacteria</taxon>
        <taxon>Pseudomonadati</taxon>
        <taxon>Pseudomonadota</taxon>
        <taxon>Gammaproteobacteria</taxon>
        <taxon>Pseudomonadales</taxon>
        <taxon>Pseudohongiellaceae</taxon>
        <taxon>Pseudohongiella</taxon>
    </lineage>
</organism>
<dbReference type="STRING" id="1524254.PHACT_07685"/>
<name>A0A1E8CKV3_9GAMM</name>